<dbReference type="STRING" id="2316362.A0A4Q2DT10"/>
<dbReference type="PANTHER" id="PTHR10828">
    <property type="entry name" value="M-PHASE INDUCER PHOSPHATASE DUAL SPECIFICITY PHOSPHATASE CDC25"/>
    <property type="match status" value="1"/>
</dbReference>
<evidence type="ECO:0000313" key="4">
    <source>
        <dbReference type="Proteomes" id="UP000290288"/>
    </source>
</evidence>
<sequence>KTKERSEKGEDDPYGSDSDSKEEDDIDLDMLPTLLVYRDGELIFNWRRKLLPEDVRGTLSAYLSCIGGAVTEAEYRTFLADAGFKDGLLVDRRSDLTICWDSNGSAPTTSCCSPASSDILKQRNLPADFDVNEWVGSYEIYAVKPPSDEPTRTLETALVRSWDAYPTVKSNPPPLTAEEVAELIRNPEKGGDKIATIDCFILACLFSAALTDGISSPTYPSQGGHVKGSEQWAAQTFHNDLPGFFEKHKNTKKVIFYCQSSNGRGPRSAGWYQDYLDSQAPESHSSKAYVLQGGINRWKAE</sequence>
<organism evidence="3 4">
    <name type="scientific">Candolleomyces aberdarensis</name>
    <dbReference type="NCBI Taxonomy" id="2316362"/>
    <lineage>
        <taxon>Eukaryota</taxon>
        <taxon>Fungi</taxon>
        <taxon>Dikarya</taxon>
        <taxon>Basidiomycota</taxon>
        <taxon>Agaricomycotina</taxon>
        <taxon>Agaricomycetes</taxon>
        <taxon>Agaricomycetidae</taxon>
        <taxon>Agaricales</taxon>
        <taxon>Agaricineae</taxon>
        <taxon>Psathyrellaceae</taxon>
        <taxon>Candolleomyces</taxon>
    </lineage>
</organism>
<dbReference type="PANTHER" id="PTHR10828:SF50">
    <property type="entry name" value="REDUCTASE (ARC2), PUTATIVE (AFU_ORTHOLOGUE AFUA_6G13400)-RELATED"/>
    <property type="match status" value="1"/>
</dbReference>
<gene>
    <name evidence="3" type="ORF">EST38_g3041</name>
</gene>
<evidence type="ECO:0000256" key="1">
    <source>
        <dbReference type="SAM" id="MobiDB-lite"/>
    </source>
</evidence>
<dbReference type="InterPro" id="IPR001763">
    <property type="entry name" value="Rhodanese-like_dom"/>
</dbReference>
<dbReference type="Proteomes" id="UP000290288">
    <property type="component" value="Unassembled WGS sequence"/>
</dbReference>
<protein>
    <recommendedName>
        <fullName evidence="2">Rhodanese domain-containing protein</fullName>
    </recommendedName>
</protein>
<dbReference type="Pfam" id="PF00581">
    <property type="entry name" value="Rhodanese"/>
    <property type="match status" value="1"/>
</dbReference>
<comment type="caution">
    <text evidence="3">The sequence shown here is derived from an EMBL/GenBank/DDBJ whole genome shotgun (WGS) entry which is preliminary data.</text>
</comment>
<dbReference type="GO" id="GO:0005634">
    <property type="term" value="C:nucleus"/>
    <property type="evidence" value="ECO:0007669"/>
    <property type="project" value="TreeGrafter"/>
</dbReference>
<evidence type="ECO:0000313" key="3">
    <source>
        <dbReference type="EMBL" id="RXW22796.1"/>
    </source>
</evidence>
<feature type="compositionally biased region" description="Acidic residues" evidence="1">
    <location>
        <begin position="9"/>
        <end position="24"/>
    </location>
</feature>
<dbReference type="EMBL" id="SDEE01000060">
    <property type="protein sequence ID" value="RXW22796.1"/>
    <property type="molecule type" value="Genomic_DNA"/>
</dbReference>
<dbReference type="AlphaFoldDB" id="A0A4Q2DT10"/>
<dbReference type="PROSITE" id="PS50206">
    <property type="entry name" value="RHODANESE_3"/>
    <property type="match status" value="1"/>
</dbReference>
<feature type="region of interest" description="Disordered" evidence="1">
    <location>
        <begin position="1"/>
        <end position="24"/>
    </location>
</feature>
<reference evidence="3 4" key="1">
    <citation type="submission" date="2019-01" db="EMBL/GenBank/DDBJ databases">
        <title>Draft genome sequence of Psathyrella aberdarensis IHI B618.</title>
        <authorList>
            <person name="Buettner E."/>
            <person name="Kellner H."/>
        </authorList>
    </citation>
    <scope>NUCLEOTIDE SEQUENCE [LARGE SCALE GENOMIC DNA]</scope>
    <source>
        <strain evidence="3 4">IHI B618</strain>
    </source>
</reference>
<feature type="non-terminal residue" evidence="3">
    <location>
        <position position="1"/>
    </location>
</feature>
<evidence type="ECO:0000259" key="2">
    <source>
        <dbReference type="PROSITE" id="PS50206"/>
    </source>
</evidence>
<feature type="domain" description="Rhodanese" evidence="2">
    <location>
        <begin position="222"/>
        <end position="300"/>
    </location>
</feature>
<proteinExistence type="predicted"/>
<dbReference type="OrthoDB" id="8300214at2759"/>
<keyword evidence="4" id="KW-1185">Reference proteome</keyword>
<dbReference type="InterPro" id="IPR036873">
    <property type="entry name" value="Rhodanese-like_dom_sf"/>
</dbReference>
<dbReference type="GO" id="GO:0004725">
    <property type="term" value="F:protein tyrosine phosphatase activity"/>
    <property type="evidence" value="ECO:0007669"/>
    <property type="project" value="TreeGrafter"/>
</dbReference>
<name>A0A4Q2DT10_9AGAR</name>
<dbReference type="Gene3D" id="3.40.250.10">
    <property type="entry name" value="Rhodanese-like domain"/>
    <property type="match status" value="1"/>
</dbReference>
<accession>A0A4Q2DT10</accession>
<dbReference type="SUPFAM" id="SSF52821">
    <property type="entry name" value="Rhodanese/Cell cycle control phosphatase"/>
    <property type="match status" value="1"/>
</dbReference>
<dbReference type="GO" id="GO:0005737">
    <property type="term" value="C:cytoplasm"/>
    <property type="evidence" value="ECO:0007669"/>
    <property type="project" value="TreeGrafter"/>
</dbReference>